<dbReference type="eggNOG" id="ENOG502ST3I">
    <property type="taxonomic scope" value="Eukaryota"/>
</dbReference>
<evidence type="ECO:0000313" key="4">
    <source>
        <dbReference type="EMBL" id="EPE25258.1"/>
    </source>
</evidence>
<dbReference type="GO" id="GO:0008270">
    <property type="term" value="F:zinc ion binding"/>
    <property type="evidence" value="ECO:0007669"/>
    <property type="project" value="UniProtKB-KW"/>
</dbReference>
<feature type="region of interest" description="Disordered" evidence="2">
    <location>
        <begin position="170"/>
        <end position="190"/>
    </location>
</feature>
<accession>S3DF35</accession>
<sequence>MSPTQTCPEQEPKPSYFVIRSNGEVVPLIAIDELPLGLSIVNAPRNLTLDETVGMLSLGLQQRSKNFYELVKKDLRGAQIETRNDTAENRSTSISKLPQLPSSAEKSSISTGSTVYDQTCRHWCHHGICKWGKQCRYRHVMPMTLRGLQEVGLDNWPGWYRRANEDCFAPDSPRSLRERQRTTANKDLSKEPENNMILELEKGTPRGDAGGLKASRISAFEPRAGERRRKLLNGTPKKDRTSARGVDDRVLRREVRIWEEDVDSDSTIFSNGPDMPRENAEKGRLTKEVEGGLIDV</sequence>
<feature type="region of interest" description="Disordered" evidence="2">
    <location>
        <begin position="81"/>
        <end position="108"/>
    </location>
</feature>
<feature type="region of interest" description="Disordered" evidence="2">
    <location>
        <begin position="265"/>
        <end position="284"/>
    </location>
</feature>
<evidence type="ECO:0000259" key="3">
    <source>
        <dbReference type="PROSITE" id="PS50103"/>
    </source>
</evidence>
<dbReference type="AlphaFoldDB" id="S3DF35"/>
<dbReference type="GeneID" id="19470880"/>
<dbReference type="InterPro" id="IPR000571">
    <property type="entry name" value="Znf_CCCH"/>
</dbReference>
<feature type="compositionally biased region" description="Polar residues" evidence="2">
    <location>
        <begin position="89"/>
        <end position="108"/>
    </location>
</feature>
<keyword evidence="1" id="KW-0479">Metal-binding</keyword>
<protein>
    <recommendedName>
        <fullName evidence="3">C3H1-type domain-containing protein</fullName>
    </recommendedName>
</protein>
<reference evidence="4 5" key="1">
    <citation type="journal article" date="2013" name="BMC Genomics">
        <title>Genomics-driven discovery of the pneumocandin biosynthetic gene cluster in the fungus Glarea lozoyensis.</title>
        <authorList>
            <person name="Chen L."/>
            <person name="Yue Q."/>
            <person name="Zhang X."/>
            <person name="Xiang M."/>
            <person name="Wang C."/>
            <person name="Li S."/>
            <person name="Che Y."/>
            <person name="Ortiz-Lopez F.J."/>
            <person name="Bills G.F."/>
            <person name="Liu X."/>
            <person name="An Z."/>
        </authorList>
    </citation>
    <scope>NUCLEOTIDE SEQUENCE [LARGE SCALE GENOMIC DNA]</scope>
    <source>
        <strain evidence="5">ATCC 20868 / MF5171</strain>
    </source>
</reference>
<name>S3DF35_GLAL2</name>
<dbReference type="Proteomes" id="UP000016922">
    <property type="component" value="Unassembled WGS sequence"/>
</dbReference>
<proteinExistence type="predicted"/>
<dbReference type="STRING" id="1116229.S3DF35"/>
<keyword evidence="1" id="KW-0863">Zinc-finger</keyword>
<evidence type="ECO:0000256" key="1">
    <source>
        <dbReference type="PROSITE-ProRule" id="PRU00723"/>
    </source>
</evidence>
<feature type="zinc finger region" description="C3H1-type" evidence="1">
    <location>
        <begin position="119"/>
        <end position="142"/>
    </location>
</feature>
<feature type="compositionally biased region" description="Basic and acidic residues" evidence="2">
    <location>
        <begin position="275"/>
        <end position="284"/>
    </location>
</feature>
<dbReference type="PROSITE" id="PS50103">
    <property type="entry name" value="ZF_C3H1"/>
    <property type="match status" value="1"/>
</dbReference>
<keyword evidence="5" id="KW-1185">Reference proteome</keyword>
<evidence type="ECO:0000313" key="5">
    <source>
        <dbReference type="Proteomes" id="UP000016922"/>
    </source>
</evidence>
<dbReference type="HOGENOM" id="CLU_940257_0_0_1"/>
<feature type="domain" description="C3H1-type" evidence="3">
    <location>
        <begin position="119"/>
        <end position="142"/>
    </location>
</feature>
<evidence type="ECO:0000256" key="2">
    <source>
        <dbReference type="SAM" id="MobiDB-lite"/>
    </source>
</evidence>
<dbReference type="EMBL" id="KE145372">
    <property type="protein sequence ID" value="EPE25258.1"/>
    <property type="molecule type" value="Genomic_DNA"/>
</dbReference>
<keyword evidence="1" id="KW-0862">Zinc</keyword>
<organism evidence="4 5">
    <name type="scientific">Glarea lozoyensis (strain ATCC 20868 / MF5171)</name>
    <dbReference type="NCBI Taxonomy" id="1116229"/>
    <lineage>
        <taxon>Eukaryota</taxon>
        <taxon>Fungi</taxon>
        <taxon>Dikarya</taxon>
        <taxon>Ascomycota</taxon>
        <taxon>Pezizomycotina</taxon>
        <taxon>Leotiomycetes</taxon>
        <taxon>Helotiales</taxon>
        <taxon>Helotiaceae</taxon>
        <taxon>Glarea</taxon>
    </lineage>
</organism>
<dbReference type="RefSeq" id="XP_008088173.1">
    <property type="nucleotide sequence ID" value="XM_008089982.1"/>
</dbReference>
<dbReference type="KEGG" id="glz:GLAREA_11839"/>
<dbReference type="OrthoDB" id="411372at2759"/>
<gene>
    <name evidence="4" type="ORF">GLAREA_11839</name>
</gene>